<evidence type="ECO:0000313" key="2">
    <source>
        <dbReference type="EMBL" id="EAY04507.1"/>
    </source>
</evidence>
<dbReference type="GO" id="GO:0005737">
    <property type="term" value="C:cytoplasm"/>
    <property type="evidence" value="ECO:0000318"/>
    <property type="project" value="GO_Central"/>
</dbReference>
<dbReference type="InParanoid" id="A2ES70"/>
<dbReference type="OrthoDB" id="332863at2759"/>
<dbReference type="SMR" id="A2ES70"/>
<feature type="domain" description="Metallo-beta-lactamase" evidence="1">
    <location>
        <begin position="95"/>
        <end position="290"/>
    </location>
</feature>
<gene>
    <name evidence="2" type="ORF">TVAG_453240</name>
</gene>
<evidence type="ECO:0000313" key="3">
    <source>
        <dbReference type="Proteomes" id="UP000001542"/>
    </source>
</evidence>
<reference evidence="2" key="1">
    <citation type="submission" date="2006-10" db="EMBL/GenBank/DDBJ databases">
        <authorList>
            <person name="Amadeo P."/>
            <person name="Zhao Q."/>
            <person name="Wortman J."/>
            <person name="Fraser-Liggett C."/>
            <person name="Carlton J."/>
        </authorList>
    </citation>
    <scope>NUCLEOTIDE SEQUENCE</scope>
    <source>
        <strain evidence="2">G3</strain>
    </source>
</reference>
<dbReference type="InterPro" id="IPR036866">
    <property type="entry name" value="RibonucZ/Hydroxyglut_hydro"/>
</dbReference>
<dbReference type="OMA" id="QHWTRRT"/>
<dbReference type="Pfam" id="PF12706">
    <property type="entry name" value="Lactamase_B_2"/>
    <property type="match status" value="1"/>
</dbReference>
<dbReference type="AlphaFoldDB" id="A2ES70"/>
<keyword evidence="3" id="KW-1185">Reference proteome</keyword>
<name>A2ES70_TRIV3</name>
<dbReference type="EMBL" id="DS113473">
    <property type="protein sequence ID" value="EAY04507.1"/>
    <property type="molecule type" value="Genomic_DNA"/>
</dbReference>
<dbReference type="PANTHER" id="PTHR15032">
    <property type="entry name" value="N-ACYL-PHOSPHATIDYLETHANOLAMINE-HYDROLYZING PHOSPHOLIPASE D"/>
    <property type="match status" value="1"/>
</dbReference>
<proteinExistence type="predicted"/>
<organism evidence="2 3">
    <name type="scientific">Trichomonas vaginalis (strain ATCC PRA-98 / G3)</name>
    <dbReference type="NCBI Taxonomy" id="412133"/>
    <lineage>
        <taxon>Eukaryota</taxon>
        <taxon>Metamonada</taxon>
        <taxon>Parabasalia</taxon>
        <taxon>Trichomonadida</taxon>
        <taxon>Trichomonadidae</taxon>
        <taxon>Trichomonas</taxon>
    </lineage>
</organism>
<dbReference type="eggNOG" id="KOG3798">
    <property type="taxonomic scope" value="Eukaryota"/>
</dbReference>
<dbReference type="RefSeq" id="XP_001316730.1">
    <property type="nucleotide sequence ID" value="XM_001316695.1"/>
</dbReference>
<keyword evidence="2" id="KW-0378">Hydrolase</keyword>
<dbReference type="PANTHER" id="PTHR15032:SF4">
    <property type="entry name" value="N-ACYL-PHOSPHATIDYLETHANOLAMINE-HYDROLYZING PHOSPHOLIPASE D"/>
    <property type="match status" value="1"/>
</dbReference>
<dbReference type="GO" id="GO:0016787">
    <property type="term" value="F:hydrolase activity"/>
    <property type="evidence" value="ECO:0007669"/>
    <property type="project" value="UniProtKB-KW"/>
</dbReference>
<dbReference type="Proteomes" id="UP000001542">
    <property type="component" value="Unassembled WGS sequence"/>
</dbReference>
<protein>
    <submittedName>
        <fullName evidence="2">Zn-dependent hydrolase of beta-lactamase, putative</fullName>
    </submittedName>
</protein>
<reference evidence="2" key="2">
    <citation type="journal article" date="2007" name="Science">
        <title>Draft genome sequence of the sexually transmitted pathogen Trichomonas vaginalis.</title>
        <authorList>
            <person name="Carlton J.M."/>
            <person name="Hirt R.P."/>
            <person name="Silva J.C."/>
            <person name="Delcher A.L."/>
            <person name="Schatz M."/>
            <person name="Zhao Q."/>
            <person name="Wortman J.R."/>
            <person name="Bidwell S.L."/>
            <person name="Alsmark U.C.M."/>
            <person name="Besteiro S."/>
            <person name="Sicheritz-Ponten T."/>
            <person name="Noel C.J."/>
            <person name="Dacks J.B."/>
            <person name="Foster P.G."/>
            <person name="Simillion C."/>
            <person name="Van de Peer Y."/>
            <person name="Miranda-Saavedra D."/>
            <person name="Barton G.J."/>
            <person name="Westrop G.D."/>
            <person name="Mueller S."/>
            <person name="Dessi D."/>
            <person name="Fiori P.L."/>
            <person name="Ren Q."/>
            <person name="Paulsen I."/>
            <person name="Zhang H."/>
            <person name="Bastida-Corcuera F.D."/>
            <person name="Simoes-Barbosa A."/>
            <person name="Brown M.T."/>
            <person name="Hayes R.D."/>
            <person name="Mukherjee M."/>
            <person name="Okumura C.Y."/>
            <person name="Schneider R."/>
            <person name="Smith A.J."/>
            <person name="Vanacova S."/>
            <person name="Villalvazo M."/>
            <person name="Haas B.J."/>
            <person name="Pertea M."/>
            <person name="Feldblyum T.V."/>
            <person name="Utterback T.R."/>
            <person name="Shu C.L."/>
            <person name="Osoegawa K."/>
            <person name="de Jong P.J."/>
            <person name="Hrdy I."/>
            <person name="Horvathova L."/>
            <person name="Zubacova Z."/>
            <person name="Dolezal P."/>
            <person name="Malik S.B."/>
            <person name="Logsdon J.M. Jr."/>
            <person name="Henze K."/>
            <person name="Gupta A."/>
            <person name="Wang C.C."/>
            <person name="Dunne R.L."/>
            <person name="Upcroft J.A."/>
            <person name="Upcroft P."/>
            <person name="White O."/>
            <person name="Salzberg S.L."/>
            <person name="Tang P."/>
            <person name="Chiu C.-H."/>
            <person name="Lee Y.-S."/>
            <person name="Embley T.M."/>
            <person name="Coombs G.H."/>
            <person name="Mottram J.C."/>
            <person name="Tachezy J."/>
            <person name="Fraser-Liggett C.M."/>
            <person name="Johnson P.J."/>
        </authorList>
    </citation>
    <scope>NUCLEOTIDE SEQUENCE [LARGE SCALE GENOMIC DNA]</scope>
    <source>
        <strain evidence="2">G3</strain>
    </source>
</reference>
<dbReference type="InterPro" id="IPR001279">
    <property type="entry name" value="Metallo-B-lactamas"/>
</dbReference>
<dbReference type="VEuPathDB" id="TrichDB:TVAG_453240"/>
<accession>A2ES70</accession>
<sequence>MTFFSNCGLSPEQLSTYNTLHHKEDHFINNDGEPQAPEMRGTGFKTTIKFFTSRDVTTALPHRDPTPDFELGNGIRDWWIGHATNLIQINDKFMLTDPIFDKYASPIPGTIKRQTPPACEIEKLPKISFVLVSHCHWDHLNKYSIKKLAQLNPDCKFFAPLNVGKMMVDWGIKNVTEFDWRTHLVVDDIDFTCFPSHHGSARWGNDQNRTLWCSWMITSGNCSIYYTGDTAIGPHFKEIKETLGRGPDLFIVGIGPQNPPEMMRAVHMDGKDTREMAKLLEPVRVVPMHYGTFPLGFETEKTDLQIFMDHAEPEKAIVIDIGGRVDWNGQVFVKGA</sequence>
<dbReference type="SUPFAM" id="SSF56281">
    <property type="entry name" value="Metallo-hydrolase/oxidoreductase"/>
    <property type="match status" value="1"/>
</dbReference>
<dbReference type="KEGG" id="tva:4762369"/>
<dbReference type="VEuPathDB" id="TrichDB:TVAGG3_0612150"/>
<evidence type="ECO:0000259" key="1">
    <source>
        <dbReference type="Pfam" id="PF12706"/>
    </source>
</evidence>
<dbReference type="Gene3D" id="3.60.15.10">
    <property type="entry name" value="Ribonuclease Z/Hydroxyacylglutathione hydrolase-like"/>
    <property type="match status" value="1"/>
</dbReference>
<dbReference type="STRING" id="5722.A2ES70"/>